<dbReference type="InterPro" id="IPR004099">
    <property type="entry name" value="Pyr_nucl-diS_OxRdtase_dimer"/>
</dbReference>
<protein>
    <recommendedName>
        <fullName evidence="3 15">Dihydrolipoyl dehydrogenase</fullName>
        <ecNumber evidence="2 15">1.8.1.4</ecNumber>
    </recommendedName>
</protein>
<dbReference type="PROSITE" id="PS00189">
    <property type="entry name" value="LIPOYL"/>
    <property type="match status" value="1"/>
</dbReference>
<dbReference type="PROSITE" id="PS00076">
    <property type="entry name" value="PYRIDINE_REDOX_1"/>
    <property type="match status" value="1"/>
</dbReference>
<evidence type="ECO:0000313" key="17">
    <source>
        <dbReference type="EMBL" id="ALS23077.1"/>
    </source>
</evidence>
<dbReference type="InterPro" id="IPR023753">
    <property type="entry name" value="FAD/NAD-binding_dom"/>
</dbReference>
<keyword evidence="5" id="KW-0450">Lipoyl</keyword>
<keyword evidence="18" id="KW-1185">Reference proteome</keyword>
<dbReference type="Pfam" id="PF07992">
    <property type="entry name" value="Pyr_redox_2"/>
    <property type="match status" value="1"/>
</dbReference>
<dbReference type="InterPro" id="IPR006258">
    <property type="entry name" value="Lipoamide_DH"/>
</dbReference>
<dbReference type="GO" id="GO:0005737">
    <property type="term" value="C:cytoplasm"/>
    <property type="evidence" value="ECO:0007669"/>
    <property type="project" value="UniProtKB-ARBA"/>
</dbReference>
<feature type="binding site" evidence="13">
    <location>
        <position position="367"/>
    </location>
    <ligand>
        <name>NAD(+)</name>
        <dbReference type="ChEBI" id="CHEBI:57540"/>
    </ligand>
</feature>
<dbReference type="PRINTS" id="PR00368">
    <property type="entry name" value="FADPNR"/>
</dbReference>
<dbReference type="CDD" id="cd06849">
    <property type="entry name" value="lipoyl_domain"/>
    <property type="match status" value="1"/>
</dbReference>
<dbReference type="PRINTS" id="PR00411">
    <property type="entry name" value="PNDRDTASEI"/>
</dbReference>
<feature type="binding site" evidence="13">
    <location>
        <position position="405"/>
    </location>
    <ligand>
        <name>FAD</name>
        <dbReference type="ChEBI" id="CHEBI:57692"/>
    </ligand>
</feature>
<dbReference type="STRING" id="162209.IJ22_27040"/>
<evidence type="ECO:0000256" key="10">
    <source>
        <dbReference type="ARBA" id="ARBA00023284"/>
    </source>
</evidence>
<dbReference type="PATRIC" id="fig|162209.4.peg.2878"/>
<dbReference type="RefSeq" id="WP_054818817.1">
    <property type="nucleotide sequence ID" value="NZ_CP013652.1"/>
</dbReference>
<evidence type="ECO:0000256" key="3">
    <source>
        <dbReference type="ARBA" id="ARBA00016961"/>
    </source>
</evidence>
<dbReference type="Gene3D" id="2.40.50.100">
    <property type="match status" value="1"/>
</dbReference>
<keyword evidence="7 15" id="KW-0560">Oxidoreductase</keyword>
<evidence type="ECO:0000256" key="2">
    <source>
        <dbReference type="ARBA" id="ARBA00012608"/>
    </source>
</evidence>
<dbReference type="AlphaFoldDB" id="A0A0U2W6H2"/>
<dbReference type="Pfam" id="PF00364">
    <property type="entry name" value="Biotin_lipoyl"/>
    <property type="match status" value="1"/>
</dbReference>
<feature type="active site" description="Proton acceptor" evidence="12">
    <location>
        <position position="537"/>
    </location>
</feature>
<dbReference type="InterPro" id="IPR012999">
    <property type="entry name" value="Pyr_OxRdtase_I_AS"/>
</dbReference>
<feature type="domain" description="Lipoyl-binding" evidence="16">
    <location>
        <begin position="2"/>
        <end position="77"/>
    </location>
</feature>
<feature type="binding site" evidence="13">
    <location>
        <position position="211"/>
    </location>
    <ligand>
        <name>FAD</name>
        <dbReference type="ChEBI" id="CHEBI:57692"/>
    </ligand>
</feature>
<evidence type="ECO:0000256" key="13">
    <source>
        <dbReference type="PIRSR" id="PIRSR000350-3"/>
    </source>
</evidence>
<evidence type="ECO:0000256" key="9">
    <source>
        <dbReference type="ARBA" id="ARBA00023157"/>
    </source>
</evidence>
<feature type="disulfide bond" description="Redox-active" evidence="14">
    <location>
        <begin position="139"/>
        <end position="144"/>
    </location>
</feature>
<comment type="similarity">
    <text evidence="1 15">Belongs to the class-I pyridine nucleotide-disulfide oxidoreductase family.</text>
</comment>
<dbReference type="GO" id="GO:0006103">
    <property type="term" value="P:2-oxoglutarate metabolic process"/>
    <property type="evidence" value="ECO:0007669"/>
    <property type="project" value="TreeGrafter"/>
</dbReference>
<evidence type="ECO:0000256" key="6">
    <source>
        <dbReference type="ARBA" id="ARBA00022827"/>
    </source>
</evidence>
<dbReference type="InterPro" id="IPR050151">
    <property type="entry name" value="Class-I_Pyr_Nuc-Dis_Oxidored"/>
</dbReference>
<dbReference type="PROSITE" id="PS50968">
    <property type="entry name" value="BIOTINYL_LIPOYL"/>
    <property type="match status" value="1"/>
</dbReference>
<gene>
    <name evidence="17" type="ORF">IJ22_27040</name>
</gene>
<dbReference type="EMBL" id="CP013652">
    <property type="protein sequence ID" value="ALS23077.1"/>
    <property type="molecule type" value="Genomic_DNA"/>
</dbReference>
<organism evidence="17 18">
    <name type="scientific">Paenibacillus naphthalenovorans</name>
    <dbReference type="NCBI Taxonomy" id="162209"/>
    <lineage>
        <taxon>Bacteria</taxon>
        <taxon>Bacillati</taxon>
        <taxon>Bacillota</taxon>
        <taxon>Bacilli</taxon>
        <taxon>Bacillales</taxon>
        <taxon>Paenibacillaceae</taxon>
        <taxon>Paenibacillus</taxon>
    </lineage>
</organism>
<reference evidence="18" key="1">
    <citation type="submission" date="2015-12" db="EMBL/GenBank/DDBJ databases">
        <title>Complete genome sequences of two moderately thermophilic Paenibacillus species.</title>
        <authorList>
            <person name="Butler R.III."/>
            <person name="Wang J."/>
            <person name="Stark B.C."/>
            <person name="Pombert J.-F."/>
        </authorList>
    </citation>
    <scope>NUCLEOTIDE SEQUENCE [LARGE SCALE GENOMIC DNA]</scope>
    <source>
        <strain evidence="18">32O-Y</strain>
    </source>
</reference>
<keyword evidence="13" id="KW-0547">Nucleotide-binding</keyword>
<comment type="miscellaneous">
    <text evidence="15">The active site is a redox-active disulfide bond.</text>
</comment>
<keyword evidence="10 15" id="KW-0676">Redox-active center</keyword>
<evidence type="ECO:0000256" key="14">
    <source>
        <dbReference type="PIRSR" id="PIRSR000350-4"/>
    </source>
</evidence>
<keyword evidence="4 15" id="KW-0285">Flavoprotein</keyword>
<dbReference type="NCBIfam" id="TIGR01350">
    <property type="entry name" value="lipoamide_DH"/>
    <property type="match status" value="1"/>
</dbReference>
<comment type="cofactor">
    <cofactor evidence="13 15">
        <name>FAD</name>
        <dbReference type="ChEBI" id="CHEBI:57692"/>
    </cofactor>
    <text evidence="13 15">Binds 1 FAD per subunit.</text>
</comment>
<dbReference type="Proteomes" id="UP000061660">
    <property type="component" value="Chromosome"/>
</dbReference>
<dbReference type="GO" id="GO:0050660">
    <property type="term" value="F:flavin adenine dinucleotide binding"/>
    <property type="evidence" value="ECO:0007669"/>
    <property type="project" value="InterPro"/>
</dbReference>
<dbReference type="InterPro" id="IPR001100">
    <property type="entry name" value="Pyr_nuc-diS_OxRdtase"/>
</dbReference>
<comment type="catalytic activity">
    <reaction evidence="11 15">
        <text>N(6)-[(R)-dihydrolipoyl]-L-lysyl-[protein] + NAD(+) = N(6)-[(R)-lipoyl]-L-lysyl-[protein] + NADH + H(+)</text>
        <dbReference type="Rhea" id="RHEA:15045"/>
        <dbReference type="Rhea" id="RHEA-COMP:10474"/>
        <dbReference type="Rhea" id="RHEA-COMP:10475"/>
        <dbReference type="ChEBI" id="CHEBI:15378"/>
        <dbReference type="ChEBI" id="CHEBI:57540"/>
        <dbReference type="ChEBI" id="CHEBI:57945"/>
        <dbReference type="ChEBI" id="CHEBI:83099"/>
        <dbReference type="ChEBI" id="CHEBI:83100"/>
        <dbReference type="EC" id="1.8.1.4"/>
    </reaction>
</comment>
<sequence length="558" mass="59527">MKKEIIVPKAGLTMTEATVGLWLVSEGDAVEKDQVVLELATDKITVEVTAPCDGIMVSILHQEGETVATGECLAMMETEAAEAERPSASQAASGATGEEKVYDVAVIGAGPGGYVAAIRAAQLGGRVVLIERNDLGGTCLNTGCIPTKTLLRAAEFAKMPKIAAEYGVFFEKPQVDYSRLIDYKDRVVRKLQNGVAGLLHKNKIELLKGLGTLVDPHTIEVRTEDRKSHRIEARHIIVASGSRPHIPEIPGLKEAGPMTSTEALAGKERPRSVAIIGAGAIGCEFAGMYAPLGTEVTLIESADQILPGMDRDLARVLAQSLHQEQVRILTSATVTRIGIHGGRKIVHVETGQGSQTIEADAILVATGRRPDVEQMRELGVRLEGGKIAVDDQMRTSIPSIYAVGDVTGIEFLAHAASAQGIVAAEAAMGRPSTMDYRTVARCIYTSPEIASVGLNERQAKEQGREYRIGKYAFEANGRAMTYGETAGFVKVLRDTRYGEILGIHIIGPNASELIGEAIMAVHLEATAEEFALAIHPHPALSEVLLEAILASMGRGIHS</sequence>
<dbReference type="PANTHER" id="PTHR22912:SF151">
    <property type="entry name" value="DIHYDROLIPOYL DEHYDROGENASE, MITOCHONDRIAL"/>
    <property type="match status" value="1"/>
</dbReference>
<evidence type="ECO:0000313" key="18">
    <source>
        <dbReference type="Proteomes" id="UP000061660"/>
    </source>
</evidence>
<evidence type="ECO:0000256" key="5">
    <source>
        <dbReference type="ARBA" id="ARBA00022823"/>
    </source>
</evidence>
<evidence type="ECO:0000256" key="11">
    <source>
        <dbReference type="ARBA" id="ARBA00049187"/>
    </source>
</evidence>
<dbReference type="Pfam" id="PF02852">
    <property type="entry name" value="Pyr_redox_dim"/>
    <property type="match status" value="1"/>
</dbReference>
<keyword evidence="9" id="KW-1015">Disulfide bond</keyword>
<evidence type="ECO:0000256" key="8">
    <source>
        <dbReference type="ARBA" id="ARBA00023027"/>
    </source>
</evidence>
<keyword evidence="8 13" id="KW-0520">NAD</keyword>
<dbReference type="GO" id="GO:0004148">
    <property type="term" value="F:dihydrolipoyl dehydrogenase (NADH) activity"/>
    <property type="evidence" value="ECO:0007669"/>
    <property type="project" value="UniProtKB-EC"/>
</dbReference>
<reference evidence="17 18" key="2">
    <citation type="journal article" date="2016" name="Genome Announc.">
        <title>Complete Genome Sequences of Two Interactive Moderate Thermophiles, Paenibacillus napthalenovorans 32O-Y and Paenibacillus sp. 32O-W.</title>
        <authorList>
            <person name="Butler R.R.III."/>
            <person name="Wang J."/>
            <person name="Stark B.C."/>
            <person name="Pombert J.F."/>
        </authorList>
    </citation>
    <scope>NUCLEOTIDE SEQUENCE [LARGE SCALE GENOMIC DNA]</scope>
    <source>
        <strain evidence="17 18">32O-Y</strain>
    </source>
</reference>
<dbReference type="Gene3D" id="3.30.390.30">
    <property type="match status" value="1"/>
</dbReference>
<accession>A0A0U2W6H2</accession>
<feature type="binding site" evidence="13">
    <location>
        <begin position="277"/>
        <end position="284"/>
    </location>
    <ligand>
        <name>NAD(+)</name>
        <dbReference type="ChEBI" id="CHEBI:57540"/>
    </ligand>
</feature>
<dbReference type="InterPro" id="IPR036188">
    <property type="entry name" value="FAD/NAD-bd_sf"/>
</dbReference>
<evidence type="ECO:0000256" key="4">
    <source>
        <dbReference type="ARBA" id="ARBA00022630"/>
    </source>
</evidence>
<dbReference type="KEGG" id="pnp:IJ22_27040"/>
<dbReference type="InterPro" id="IPR016156">
    <property type="entry name" value="FAD/NAD-linked_Rdtase_dimer_sf"/>
</dbReference>
<feature type="binding site" evidence="13">
    <location>
        <position position="148"/>
    </location>
    <ligand>
        <name>FAD</name>
        <dbReference type="ChEBI" id="CHEBI:57692"/>
    </ligand>
</feature>
<dbReference type="SUPFAM" id="SSF55424">
    <property type="entry name" value="FAD/NAD-linked reductases, dimerisation (C-terminal) domain"/>
    <property type="match status" value="1"/>
</dbReference>
<evidence type="ECO:0000256" key="1">
    <source>
        <dbReference type="ARBA" id="ARBA00007532"/>
    </source>
</evidence>
<evidence type="ECO:0000256" key="12">
    <source>
        <dbReference type="PIRSR" id="PIRSR000350-2"/>
    </source>
</evidence>
<evidence type="ECO:0000259" key="16">
    <source>
        <dbReference type="PROSITE" id="PS50968"/>
    </source>
</evidence>
<dbReference type="EC" id="1.8.1.4" evidence="2 15"/>
<name>A0A0U2W6H2_9BACL</name>
<dbReference type="OrthoDB" id="9800167at2"/>
<dbReference type="InterPro" id="IPR011053">
    <property type="entry name" value="Single_hybrid_motif"/>
</dbReference>
<dbReference type="SUPFAM" id="SSF51230">
    <property type="entry name" value="Single hybrid motif"/>
    <property type="match status" value="1"/>
</dbReference>
<dbReference type="FunFam" id="3.30.390.30:FF:000001">
    <property type="entry name" value="Dihydrolipoyl dehydrogenase"/>
    <property type="match status" value="1"/>
</dbReference>
<dbReference type="PIRSF" id="PIRSF000350">
    <property type="entry name" value="Mercury_reductase_MerA"/>
    <property type="match status" value="1"/>
</dbReference>
<evidence type="ECO:0000256" key="15">
    <source>
        <dbReference type="RuleBase" id="RU003692"/>
    </source>
</evidence>
<dbReference type="InterPro" id="IPR000089">
    <property type="entry name" value="Biotin_lipoyl"/>
</dbReference>
<dbReference type="Gene3D" id="3.50.50.60">
    <property type="entry name" value="FAD/NAD(P)-binding domain"/>
    <property type="match status" value="2"/>
</dbReference>
<feature type="binding site" evidence="13">
    <location>
        <position position="300"/>
    </location>
    <ligand>
        <name>NAD(+)</name>
        <dbReference type="ChEBI" id="CHEBI:57540"/>
    </ligand>
</feature>
<dbReference type="PANTHER" id="PTHR22912">
    <property type="entry name" value="DISULFIDE OXIDOREDUCTASE"/>
    <property type="match status" value="1"/>
</dbReference>
<dbReference type="InterPro" id="IPR003016">
    <property type="entry name" value="2-oxoA_DH_lipoyl-BS"/>
</dbReference>
<evidence type="ECO:0000256" key="7">
    <source>
        <dbReference type="ARBA" id="ARBA00023002"/>
    </source>
</evidence>
<proteinExistence type="inferred from homology"/>
<keyword evidence="6 13" id="KW-0274">FAD</keyword>
<dbReference type="SUPFAM" id="SSF51905">
    <property type="entry name" value="FAD/NAD(P)-binding domain"/>
    <property type="match status" value="1"/>
</dbReference>